<name>A0A4Q7JBJ3_9PSEU</name>
<proteinExistence type="predicted"/>
<evidence type="ECO:0000313" key="2">
    <source>
        <dbReference type="EMBL" id="RZQ64362.1"/>
    </source>
</evidence>
<comment type="caution">
    <text evidence="2">The sequence shown here is derived from an EMBL/GenBank/DDBJ whole genome shotgun (WGS) entry which is preliminary data.</text>
</comment>
<dbReference type="Proteomes" id="UP000292003">
    <property type="component" value="Unassembled WGS sequence"/>
</dbReference>
<accession>A0A4Q7JBJ3</accession>
<dbReference type="RefSeq" id="WP_130475074.1">
    <property type="nucleotide sequence ID" value="NZ_SFCC01000004.1"/>
</dbReference>
<gene>
    <name evidence="2" type="ORF">EWH70_10360</name>
</gene>
<reference evidence="2 3" key="1">
    <citation type="submission" date="2019-02" db="EMBL/GenBank/DDBJ databases">
        <title>Draft genome sequence of Amycolatopsis sp. 8-3EHSu isolated from roots of Suaeda maritima.</title>
        <authorList>
            <person name="Duangmal K."/>
            <person name="Chantavorakit T."/>
        </authorList>
    </citation>
    <scope>NUCLEOTIDE SEQUENCE [LARGE SCALE GENOMIC DNA]</scope>
    <source>
        <strain evidence="2 3">8-3EHSu</strain>
    </source>
</reference>
<keyword evidence="3" id="KW-1185">Reference proteome</keyword>
<dbReference type="InterPro" id="IPR025159">
    <property type="entry name" value="AbiEi_N"/>
</dbReference>
<dbReference type="EMBL" id="SFCC01000004">
    <property type="protein sequence ID" value="RZQ64362.1"/>
    <property type="molecule type" value="Genomic_DNA"/>
</dbReference>
<organism evidence="2 3">
    <name type="scientific">Amycolatopsis suaedae</name>
    <dbReference type="NCBI Taxonomy" id="2510978"/>
    <lineage>
        <taxon>Bacteria</taxon>
        <taxon>Bacillati</taxon>
        <taxon>Actinomycetota</taxon>
        <taxon>Actinomycetes</taxon>
        <taxon>Pseudonocardiales</taxon>
        <taxon>Pseudonocardiaceae</taxon>
        <taxon>Amycolatopsis</taxon>
    </lineage>
</organism>
<evidence type="ECO:0000259" key="1">
    <source>
        <dbReference type="Pfam" id="PF13338"/>
    </source>
</evidence>
<dbReference type="OrthoDB" id="3356078at2"/>
<feature type="domain" description="AbiEi antitoxin N-terminal" evidence="1">
    <location>
        <begin position="10"/>
        <end position="56"/>
    </location>
</feature>
<dbReference type="AlphaFoldDB" id="A0A4Q7JBJ3"/>
<dbReference type="Pfam" id="PF13338">
    <property type="entry name" value="AbiEi_4"/>
    <property type="match status" value="1"/>
</dbReference>
<protein>
    <recommendedName>
        <fullName evidence="1">AbiEi antitoxin N-terminal domain-containing protein</fullName>
    </recommendedName>
</protein>
<sequence>MPRAQTLGLLSDLAEDQWGLFTRRQAEATGMAWSTLARLAAEGGPVERVAHGVYRLRGAPAVEHVDLRAAWLQLAPDVPSWSRAADTGVVSHRSAAAIYNLGHLAADFHEFTLPVRRQTRRTDVRLHRGWLEPREWTTLQGLPVTRPARIAADLLAEREDPGAVGYLLADALRAGHDHPGDVAASLAPLAARFRLPGNDGSALLRWLLELADAPETKQWLAEATGQGGIVEGTDATR</sequence>
<evidence type="ECO:0000313" key="3">
    <source>
        <dbReference type="Proteomes" id="UP000292003"/>
    </source>
</evidence>